<dbReference type="FunFam" id="1.10.10.200:FF:000002">
    <property type="entry name" value="Probable transcriptional regulatory protein CLM62_37755"/>
    <property type="match status" value="1"/>
</dbReference>
<dbReference type="GO" id="GO:0006355">
    <property type="term" value="P:regulation of DNA-templated transcription"/>
    <property type="evidence" value="ECO:0007669"/>
    <property type="project" value="UniProtKB-UniRule"/>
</dbReference>
<name>A0A1F4XLX2_9BACT</name>
<dbReference type="InterPro" id="IPR026564">
    <property type="entry name" value="Transcrip_reg_TACO1-like_dom3"/>
</dbReference>
<reference evidence="9 10" key="1">
    <citation type="journal article" date="2016" name="Nat. Commun.">
        <title>Thousands of microbial genomes shed light on interconnected biogeochemical processes in an aquifer system.</title>
        <authorList>
            <person name="Anantharaman K."/>
            <person name="Brown C.T."/>
            <person name="Hug L.A."/>
            <person name="Sharon I."/>
            <person name="Castelle C.J."/>
            <person name="Probst A.J."/>
            <person name="Thomas B.C."/>
            <person name="Singh A."/>
            <person name="Wilkins M.J."/>
            <person name="Karaoz U."/>
            <person name="Brodie E.L."/>
            <person name="Williams K.H."/>
            <person name="Hubbard S.S."/>
            <person name="Banfield J.F."/>
        </authorList>
    </citation>
    <scope>NUCLEOTIDE SEQUENCE [LARGE SCALE GENOMIC DNA]</scope>
</reference>
<dbReference type="HAMAP" id="MF_00693">
    <property type="entry name" value="Transcrip_reg_TACO1"/>
    <property type="match status" value="1"/>
</dbReference>
<dbReference type="NCBIfam" id="TIGR01033">
    <property type="entry name" value="YebC/PmpR family DNA-binding transcriptional regulator"/>
    <property type="match status" value="1"/>
</dbReference>
<keyword evidence="5 6" id="KW-0804">Transcription</keyword>
<evidence type="ECO:0000256" key="6">
    <source>
        <dbReference type="HAMAP-Rule" id="MF_00693"/>
    </source>
</evidence>
<keyword evidence="2 6" id="KW-0963">Cytoplasm</keyword>
<dbReference type="GO" id="GO:0005829">
    <property type="term" value="C:cytosol"/>
    <property type="evidence" value="ECO:0007669"/>
    <property type="project" value="TreeGrafter"/>
</dbReference>
<gene>
    <name evidence="9" type="ORF">A2V81_03390</name>
</gene>
<dbReference type="InterPro" id="IPR049083">
    <property type="entry name" value="TACO1_YebC_N"/>
</dbReference>
<dbReference type="AlphaFoldDB" id="A0A1F4XLX2"/>
<dbReference type="NCBIfam" id="NF009044">
    <property type="entry name" value="PRK12378.1"/>
    <property type="match status" value="1"/>
</dbReference>
<evidence type="ECO:0000256" key="2">
    <source>
        <dbReference type="ARBA" id="ARBA00022490"/>
    </source>
</evidence>
<evidence type="ECO:0000313" key="9">
    <source>
        <dbReference type="EMBL" id="OGC82647.1"/>
    </source>
</evidence>
<dbReference type="InterPro" id="IPR029072">
    <property type="entry name" value="YebC-like"/>
</dbReference>
<feature type="domain" description="TACO1/YebC-like N-terminal" evidence="8">
    <location>
        <begin position="5"/>
        <end position="75"/>
    </location>
</feature>
<evidence type="ECO:0000256" key="3">
    <source>
        <dbReference type="ARBA" id="ARBA00023015"/>
    </source>
</evidence>
<organism evidence="9 10">
    <name type="scientific">Candidatus Abawacabacteria bacterium RBG_16_42_10</name>
    <dbReference type="NCBI Taxonomy" id="1817814"/>
    <lineage>
        <taxon>Bacteria</taxon>
        <taxon>Candidatus Abawacaibacteriota</taxon>
    </lineage>
</organism>
<proteinExistence type="inferred from homology"/>
<dbReference type="Pfam" id="PF20772">
    <property type="entry name" value="TACO1_YebC_N"/>
    <property type="match status" value="1"/>
</dbReference>
<dbReference type="PANTHER" id="PTHR12532">
    <property type="entry name" value="TRANSLATIONAL ACTIVATOR OF CYTOCHROME C OXIDASE 1"/>
    <property type="match status" value="1"/>
</dbReference>
<dbReference type="PANTHER" id="PTHR12532:SF6">
    <property type="entry name" value="TRANSCRIPTIONAL REGULATORY PROTEIN YEBC-RELATED"/>
    <property type="match status" value="1"/>
</dbReference>
<dbReference type="Proteomes" id="UP000177614">
    <property type="component" value="Unassembled WGS sequence"/>
</dbReference>
<evidence type="ECO:0000256" key="5">
    <source>
        <dbReference type="ARBA" id="ARBA00023163"/>
    </source>
</evidence>
<dbReference type="EMBL" id="MEWR01000001">
    <property type="protein sequence ID" value="OGC82647.1"/>
    <property type="molecule type" value="Genomic_DNA"/>
</dbReference>
<dbReference type="Pfam" id="PF01709">
    <property type="entry name" value="Transcrip_reg"/>
    <property type="match status" value="1"/>
</dbReference>
<comment type="similarity">
    <text evidence="1 6">Belongs to the TACO1 family.</text>
</comment>
<dbReference type="NCBIfam" id="NF001030">
    <property type="entry name" value="PRK00110.1"/>
    <property type="match status" value="1"/>
</dbReference>
<dbReference type="Gene3D" id="1.10.10.200">
    <property type="match status" value="1"/>
</dbReference>
<evidence type="ECO:0000259" key="8">
    <source>
        <dbReference type="Pfam" id="PF20772"/>
    </source>
</evidence>
<dbReference type="SUPFAM" id="SSF75625">
    <property type="entry name" value="YebC-like"/>
    <property type="match status" value="1"/>
</dbReference>
<dbReference type="Gene3D" id="3.30.70.980">
    <property type="match status" value="2"/>
</dbReference>
<keyword evidence="4 6" id="KW-0238">DNA-binding</keyword>
<keyword evidence="3 6" id="KW-0805">Transcription regulation</keyword>
<dbReference type="InterPro" id="IPR002876">
    <property type="entry name" value="Transcrip_reg_TACO1-like"/>
</dbReference>
<evidence type="ECO:0000259" key="7">
    <source>
        <dbReference type="Pfam" id="PF01709"/>
    </source>
</evidence>
<protein>
    <recommendedName>
        <fullName evidence="6">Probable transcriptional regulatory protein A2V81_03390</fullName>
    </recommendedName>
</protein>
<sequence length="240" mass="26669">MSGHSKWATTKRHKWAVDAKRSNKFTKHAKLIAVAARNGGDPESNSALRLAVDKARLDNMPNANIERAIKKGTGELKEGNEIQELYYEAYGPGGAALYIQVLTDNKNRTASEIREILKEFEGTLAESGAVSFLFEKKAIFFILLGQVKDKDALELSLIDLGVSDIETTESELMIAGDYTLFGTIKDFLEKLQYQIKSSEIRFVPKASLEVNEKQATILQQLVEALDANDDVNDVFINVNL</sequence>
<dbReference type="GO" id="GO:0003677">
    <property type="term" value="F:DNA binding"/>
    <property type="evidence" value="ECO:0007669"/>
    <property type="project" value="UniProtKB-UniRule"/>
</dbReference>
<comment type="caution">
    <text evidence="9">The sequence shown here is derived from an EMBL/GenBank/DDBJ whole genome shotgun (WGS) entry which is preliminary data.</text>
</comment>
<comment type="subcellular location">
    <subcellularLocation>
        <location evidence="6">Cytoplasm</location>
    </subcellularLocation>
</comment>
<evidence type="ECO:0000256" key="4">
    <source>
        <dbReference type="ARBA" id="ARBA00023125"/>
    </source>
</evidence>
<dbReference type="STRING" id="1817814.A2V81_03390"/>
<dbReference type="InterPro" id="IPR017856">
    <property type="entry name" value="Integrase-like_N"/>
</dbReference>
<accession>A0A1F4XLX2</accession>
<feature type="domain" description="TACO1/YebC-like second and third" evidence="7">
    <location>
        <begin position="83"/>
        <end position="238"/>
    </location>
</feature>
<evidence type="ECO:0000256" key="1">
    <source>
        <dbReference type="ARBA" id="ARBA00008724"/>
    </source>
</evidence>
<dbReference type="InterPro" id="IPR048300">
    <property type="entry name" value="TACO1_YebC-like_2nd/3rd_dom"/>
</dbReference>
<evidence type="ECO:0000313" key="10">
    <source>
        <dbReference type="Proteomes" id="UP000177614"/>
    </source>
</evidence>